<dbReference type="Proteomes" id="UP000007879">
    <property type="component" value="Unassembled WGS sequence"/>
</dbReference>
<dbReference type="AlphaFoldDB" id="A0AAN0ILD5"/>
<dbReference type="InterPro" id="IPR058913">
    <property type="entry name" value="Integrase_dom_put"/>
</dbReference>
<dbReference type="KEGG" id="aqu:105312491"/>
<reference evidence="3" key="1">
    <citation type="journal article" date="2010" name="Nature">
        <title>The Amphimedon queenslandica genome and the evolution of animal complexity.</title>
        <authorList>
            <person name="Srivastava M."/>
            <person name="Simakov O."/>
            <person name="Chapman J."/>
            <person name="Fahey B."/>
            <person name="Gauthier M.E."/>
            <person name="Mitros T."/>
            <person name="Richards G.S."/>
            <person name="Conaco C."/>
            <person name="Dacre M."/>
            <person name="Hellsten U."/>
            <person name="Larroux C."/>
            <person name="Putnam N.H."/>
            <person name="Stanke M."/>
            <person name="Adamska M."/>
            <person name="Darling A."/>
            <person name="Degnan S.M."/>
            <person name="Oakley T.H."/>
            <person name="Plachetzki D.C."/>
            <person name="Zhai Y."/>
            <person name="Adamski M."/>
            <person name="Calcino A."/>
            <person name="Cummins S.F."/>
            <person name="Goodstein D.M."/>
            <person name="Harris C."/>
            <person name="Jackson D.J."/>
            <person name="Leys S.P."/>
            <person name="Shu S."/>
            <person name="Woodcroft B.J."/>
            <person name="Vervoort M."/>
            <person name="Kosik K.S."/>
            <person name="Manning G."/>
            <person name="Degnan B.M."/>
            <person name="Rokhsar D.S."/>
        </authorList>
    </citation>
    <scope>NUCLEOTIDE SEQUENCE [LARGE SCALE GENOMIC DNA]</scope>
</reference>
<reference evidence="2" key="2">
    <citation type="submission" date="2024-06" db="UniProtKB">
        <authorList>
            <consortium name="EnsemblMetazoa"/>
        </authorList>
    </citation>
    <scope>IDENTIFICATION</scope>
</reference>
<dbReference type="GeneID" id="105312491"/>
<sequence>MDSVPFLHVEYLVKTGLTYDEVSKELERVYPGVSGLSPRSVRRYCKVNGISHLNEREIESLATEAIMEVGASYGRRLMRGYLLSKGFRISERNISSALKVVDPISYEERRNNSLDRTNPIPYRPRYYGHKLHVDQNEKLILFGVTLVMARDGFSGKIISYGVMPIKNNIAIYDLIYRKALQDYGLWDQIRVDCGREFYLMLFIQEILRQYYGSSDVCPYVQSTSTENMPIERIWSEVNLRVNYPVKRKLISLVDDGYLDMGDETTKFCVSFITCRVVHAGIERFVDAWNEHSIPRLGVPNEIAEYDDYITVLPQDQIPSVEDATEYYESQGGHLRIQSNFGVDPLAARLDLILLRDQLLFNRLPSNADMFSDVVSGNGYLLQTAILECIEVTNRFTLLI</sequence>
<protein>
    <recommendedName>
        <fullName evidence="1">Integrase core domain-containing protein</fullName>
    </recommendedName>
</protein>
<dbReference type="PANTHER" id="PTHR46791">
    <property type="entry name" value="EXPRESSED PROTEIN"/>
    <property type="match status" value="1"/>
</dbReference>
<accession>A0AAN0ILD5</accession>
<dbReference type="Pfam" id="PF24764">
    <property type="entry name" value="rva_4"/>
    <property type="match status" value="1"/>
</dbReference>
<keyword evidence="3" id="KW-1185">Reference proteome</keyword>
<name>A0AAN0ILD5_AMPQE</name>
<evidence type="ECO:0000259" key="1">
    <source>
        <dbReference type="Pfam" id="PF24764"/>
    </source>
</evidence>
<dbReference type="EnsemblMetazoa" id="XM_011405188.2">
    <property type="protein sequence ID" value="XP_011403490.2"/>
    <property type="gene ID" value="LOC105312491"/>
</dbReference>
<dbReference type="PANTHER" id="PTHR46791:SF5">
    <property type="entry name" value="CLR5 DOMAIN-CONTAINING PROTEIN-RELATED"/>
    <property type="match status" value="1"/>
</dbReference>
<evidence type="ECO:0000313" key="3">
    <source>
        <dbReference type="Proteomes" id="UP000007879"/>
    </source>
</evidence>
<feature type="domain" description="Integrase core" evidence="1">
    <location>
        <begin position="131"/>
        <end position="293"/>
    </location>
</feature>
<evidence type="ECO:0000313" key="2">
    <source>
        <dbReference type="EnsemblMetazoa" id="XP_011403490.2"/>
    </source>
</evidence>
<organism evidence="2 3">
    <name type="scientific">Amphimedon queenslandica</name>
    <name type="common">Sponge</name>
    <dbReference type="NCBI Taxonomy" id="400682"/>
    <lineage>
        <taxon>Eukaryota</taxon>
        <taxon>Metazoa</taxon>
        <taxon>Porifera</taxon>
        <taxon>Demospongiae</taxon>
        <taxon>Heteroscleromorpha</taxon>
        <taxon>Haplosclerida</taxon>
        <taxon>Niphatidae</taxon>
        <taxon>Amphimedon</taxon>
    </lineage>
</organism>
<proteinExistence type="predicted"/>
<dbReference type="RefSeq" id="XP_011403490.2">
    <property type="nucleotide sequence ID" value="XM_011405188.2"/>
</dbReference>